<sequence>MNLGKVSSAVLMLSGIAGVLTPRGVGQALELTAPSARGTAEIRAGLGGTYAALGGWSLASREPAADLAVGATWLGAAAVRTAALLVDRPRTTWSYWAYLALEVGMGTASLRAARAAR</sequence>
<dbReference type="Proteomes" id="UP000019225">
    <property type="component" value="Chromosome"/>
</dbReference>
<keyword evidence="2" id="KW-1185">Reference proteome</keyword>
<accession>W5WMY5</accession>
<proteinExistence type="predicted"/>
<dbReference type="HOGENOM" id="CLU_2081735_0_0_11"/>
<dbReference type="eggNOG" id="ENOG5030VA5">
    <property type="taxonomic scope" value="Bacteria"/>
</dbReference>
<dbReference type="KEGG" id="kal:KALB_6179"/>
<gene>
    <name evidence="1" type="ORF">KALB_6179</name>
</gene>
<name>W5WMY5_9PSEU</name>
<dbReference type="PATRIC" id="fig|1449976.3.peg.6200"/>
<reference evidence="1 2" key="1">
    <citation type="journal article" date="2014" name="BMC Genomics">
        <title>Complete genome sequence of producer of the glycopeptide antibiotic Aculeximycin Kutzneria albida DSM 43870T, a representative of minor genus of Pseudonocardiaceae.</title>
        <authorList>
            <person name="Rebets Y."/>
            <person name="Tokovenko B."/>
            <person name="Lushchyk I."/>
            <person name="Ruckert C."/>
            <person name="Zaburannyi N."/>
            <person name="Bechthold A."/>
            <person name="Kalinowski J."/>
            <person name="Luzhetskyy A."/>
        </authorList>
    </citation>
    <scope>NUCLEOTIDE SEQUENCE [LARGE SCALE GENOMIC DNA]</scope>
    <source>
        <strain evidence="1">DSM 43870</strain>
    </source>
</reference>
<evidence type="ECO:0000313" key="2">
    <source>
        <dbReference type="Proteomes" id="UP000019225"/>
    </source>
</evidence>
<organism evidence="1 2">
    <name type="scientific">Kutzneria albida DSM 43870</name>
    <dbReference type="NCBI Taxonomy" id="1449976"/>
    <lineage>
        <taxon>Bacteria</taxon>
        <taxon>Bacillati</taxon>
        <taxon>Actinomycetota</taxon>
        <taxon>Actinomycetes</taxon>
        <taxon>Pseudonocardiales</taxon>
        <taxon>Pseudonocardiaceae</taxon>
        <taxon>Kutzneria</taxon>
    </lineage>
</organism>
<protein>
    <submittedName>
        <fullName evidence="1">Uncharacterized protein</fullName>
    </submittedName>
</protein>
<dbReference type="STRING" id="1449976.KALB_6179"/>
<dbReference type="AlphaFoldDB" id="W5WMY5"/>
<evidence type="ECO:0000313" key="1">
    <source>
        <dbReference type="EMBL" id="AHH99539.1"/>
    </source>
</evidence>
<dbReference type="EMBL" id="CP007155">
    <property type="protein sequence ID" value="AHH99539.1"/>
    <property type="molecule type" value="Genomic_DNA"/>
</dbReference>
<dbReference type="OrthoDB" id="3213933at2"/>
<dbReference type="RefSeq" id="WP_025359447.1">
    <property type="nucleotide sequence ID" value="NZ_CP007155.1"/>
</dbReference>